<dbReference type="EC" id="5.4.4.2" evidence="4"/>
<comment type="similarity">
    <text evidence="2 4">Belongs to the isochorismate synthase family.</text>
</comment>
<feature type="active site" description="Proton donor" evidence="4">
    <location>
        <position position="278"/>
    </location>
</feature>
<dbReference type="Gene3D" id="3.60.120.10">
    <property type="entry name" value="Anthranilate synthase"/>
    <property type="match status" value="1"/>
</dbReference>
<dbReference type="EMBL" id="FTOD01000004">
    <property type="protein sequence ID" value="SIS70069.1"/>
    <property type="molecule type" value="Genomic_DNA"/>
</dbReference>
<dbReference type="UniPathway" id="UPA01057">
    <property type="reaction ID" value="UER00163"/>
</dbReference>
<dbReference type="GO" id="GO:0008909">
    <property type="term" value="F:isochorismate synthase activity"/>
    <property type="evidence" value="ECO:0007669"/>
    <property type="project" value="UniProtKB-UniRule"/>
</dbReference>
<evidence type="ECO:0000256" key="4">
    <source>
        <dbReference type="HAMAP-Rule" id="MF_01935"/>
    </source>
</evidence>
<evidence type="ECO:0000259" key="5">
    <source>
        <dbReference type="Pfam" id="PF00425"/>
    </source>
</evidence>
<proteinExistence type="inferred from homology"/>
<keyword evidence="4" id="KW-0460">Magnesium</keyword>
<dbReference type="AlphaFoldDB" id="A0A1N7L897"/>
<evidence type="ECO:0000256" key="3">
    <source>
        <dbReference type="ARBA" id="ARBA00023235"/>
    </source>
</evidence>
<feature type="active site" description="Proton acceptor" evidence="4">
    <location>
        <position position="229"/>
    </location>
</feature>
<feature type="domain" description="Chorismate-utilising enzyme C-terminal" evidence="5">
    <location>
        <begin position="209"/>
        <end position="461"/>
    </location>
</feature>
<evidence type="ECO:0000256" key="2">
    <source>
        <dbReference type="ARBA" id="ARBA00005297"/>
    </source>
</evidence>
<evidence type="ECO:0000313" key="7">
    <source>
        <dbReference type="Proteomes" id="UP000186795"/>
    </source>
</evidence>
<dbReference type="Pfam" id="PF00425">
    <property type="entry name" value="Chorismate_bind"/>
    <property type="match status" value="1"/>
</dbReference>
<dbReference type="GO" id="GO:0009234">
    <property type="term" value="P:menaquinone biosynthetic process"/>
    <property type="evidence" value="ECO:0007669"/>
    <property type="project" value="UniProtKB-UniRule"/>
</dbReference>
<dbReference type="PANTHER" id="PTHR42839">
    <property type="entry name" value="ISOCHORISMATE SYNTHASE ENTC"/>
    <property type="match status" value="1"/>
</dbReference>
<comment type="cofactor">
    <cofactor evidence="4">
        <name>Mg(2+)</name>
        <dbReference type="ChEBI" id="CHEBI:18420"/>
    </cofactor>
</comment>
<accession>A0A1N7L897</accession>
<keyword evidence="4" id="KW-0474">Menaquinone biosynthesis</keyword>
<dbReference type="Proteomes" id="UP000186795">
    <property type="component" value="Unassembled WGS sequence"/>
</dbReference>
<keyword evidence="3 4" id="KW-0413">Isomerase</keyword>
<feature type="binding site" evidence="4">
    <location>
        <position position="322"/>
    </location>
    <ligand>
        <name>Mg(2+)</name>
        <dbReference type="ChEBI" id="CHEBI:18420"/>
    </ligand>
</feature>
<evidence type="ECO:0000313" key="6">
    <source>
        <dbReference type="EMBL" id="SIS70069.1"/>
    </source>
</evidence>
<dbReference type="NCBIfam" id="TIGR00543">
    <property type="entry name" value="isochor_syn"/>
    <property type="match status" value="1"/>
</dbReference>
<dbReference type="InterPro" id="IPR015890">
    <property type="entry name" value="Chorismate_C"/>
</dbReference>
<dbReference type="SUPFAM" id="SSF56322">
    <property type="entry name" value="ADC synthase"/>
    <property type="match status" value="1"/>
</dbReference>
<dbReference type="InterPro" id="IPR005801">
    <property type="entry name" value="ADC_synthase"/>
</dbReference>
<dbReference type="InterPro" id="IPR004561">
    <property type="entry name" value="IsoChor_synthase"/>
</dbReference>
<sequence>MGGRTVTTMRELHNLAGLKEGAARARREQRPVLVSRTRLVNSLDPLSFFASATGYRGTRNFWSDPDREVTLVGVGAAWKLETHTREDSYLKTGQEWDHLLKGAIRVPAEAPTGTGPLLLGGFSFDPLAGKTPLWEGFFDASFILPQFLLTVTGGECWLTVNVLLHPGEDVEQRGKMLAEQEDELLEAAEDFHLFPPARASFDVVEVEPDRWKKTVATAAREIREGALEKVVLARQLRVQSETSFSPEAGLYRLRERQPHSFLFAVERGEACFLGASPERLVKREGERLYSTCLAGTTRRGEDPEEDRKLGEELLSDPKNEGEHAVVVHMIREAFQQGCSQVRVPDSPTLYRVRDVQHLFTPVEGTPLPETTLLSMVQQLHPTPALGGFPQKEAVARIRETEGMDRGWYSAPVGWLDYRGDGEFACAIRSGLIRGREASLFAGCGIVGDSEPDSEYEETKLKFKPMLSALGGDGR</sequence>
<comment type="catalytic activity">
    <reaction evidence="1 4">
        <text>chorismate = isochorismate</text>
        <dbReference type="Rhea" id="RHEA:18985"/>
        <dbReference type="ChEBI" id="CHEBI:29748"/>
        <dbReference type="ChEBI" id="CHEBI:29780"/>
        <dbReference type="EC" id="5.4.4.2"/>
    </reaction>
</comment>
<comment type="function">
    <text evidence="4">Catalyzes the conversion of chorismate to isochorismate.</text>
</comment>
<reference evidence="7" key="1">
    <citation type="submission" date="2017-01" db="EMBL/GenBank/DDBJ databases">
        <authorList>
            <person name="Varghese N."/>
            <person name="Submissions S."/>
        </authorList>
    </citation>
    <scope>NUCLEOTIDE SEQUENCE [LARGE SCALE GENOMIC DNA]</scope>
    <source>
        <strain evidence="7">DSM 45196</strain>
    </source>
</reference>
<dbReference type="UniPathway" id="UPA00079"/>
<organism evidence="6 7">
    <name type="scientific">Kroppenstedtia eburnea</name>
    <dbReference type="NCBI Taxonomy" id="714067"/>
    <lineage>
        <taxon>Bacteria</taxon>
        <taxon>Bacillati</taxon>
        <taxon>Bacillota</taxon>
        <taxon>Bacilli</taxon>
        <taxon>Bacillales</taxon>
        <taxon>Thermoactinomycetaceae</taxon>
        <taxon>Kroppenstedtia</taxon>
    </lineage>
</organism>
<feature type="binding site" evidence="4">
    <location>
        <position position="457"/>
    </location>
    <ligand>
        <name>Mg(2+)</name>
        <dbReference type="ChEBI" id="CHEBI:18420"/>
    </ligand>
</feature>
<dbReference type="PANTHER" id="PTHR42839:SF1">
    <property type="entry name" value="ISOCHORISMATE SYNTHASE MENF"/>
    <property type="match status" value="1"/>
</dbReference>
<comment type="pathway">
    <text evidence="4">Quinol/quinone metabolism; 1,4-dihydroxy-2-naphthoate biosynthesis; 1,4-dihydroxy-2-naphthoate from chorismate: step 1/7.</text>
</comment>
<evidence type="ECO:0000256" key="1">
    <source>
        <dbReference type="ARBA" id="ARBA00000799"/>
    </source>
</evidence>
<dbReference type="GO" id="GO:0000287">
    <property type="term" value="F:magnesium ion binding"/>
    <property type="evidence" value="ECO:0007669"/>
    <property type="project" value="UniProtKB-UniRule"/>
</dbReference>
<comment type="pathway">
    <text evidence="4">Quinol/quinone metabolism; menaquinone biosynthesis.</text>
</comment>
<name>A0A1N7L897_9BACL</name>
<gene>
    <name evidence="4" type="primary">menF</name>
    <name evidence="6" type="ORF">SAMN05421790_10416</name>
</gene>
<keyword evidence="7" id="KW-1185">Reference proteome</keyword>
<dbReference type="GO" id="GO:0009697">
    <property type="term" value="P:salicylic acid biosynthetic process"/>
    <property type="evidence" value="ECO:0007669"/>
    <property type="project" value="TreeGrafter"/>
</dbReference>
<keyword evidence="4" id="KW-0479">Metal-binding</keyword>
<dbReference type="InterPro" id="IPR034681">
    <property type="entry name" value="MenF"/>
</dbReference>
<protein>
    <recommendedName>
        <fullName evidence="4">Isochorismate synthase MenF</fullName>
        <ecNumber evidence="4">5.4.4.2</ecNumber>
    </recommendedName>
    <alternativeName>
        <fullName evidence="4">Isochorismate mutase</fullName>
    </alternativeName>
</protein>
<dbReference type="HAMAP" id="MF_01935">
    <property type="entry name" value="MenF"/>
    <property type="match status" value="1"/>
</dbReference>